<organism evidence="1 2">
    <name type="scientific">Allacma fusca</name>
    <dbReference type="NCBI Taxonomy" id="39272"/>
    <lineage>
        <taxon>Eukaryota</taxon>
        <taxon>Metazoa</taxon>
        <taxon>Ecdysozoa</taxon>
        <taxon>Arthropoda</taxon>
        <taxon>Hexapoda</taxon>
        <taxon>Collembola</taxon>
        <taxon>Symphypleona</taxon>
        <taxon>Sminthuridae</taxon>
        <taxon>Allacma</taxon>
    </lineage>
</organism>
<proteinExistence type="predicted"/>
<sequence length="31" mass="3505">DGHSDYSDLDNVIIQGETEVHKINKTLRSYG</sequence>
<evidence type="ECO:0000313" key="2">
    <source>
        <dbReference type="Proteomes" id="UP000708208"/>
    </source>
</evidence>
<reference evidence="1" key="1">
    <citation type="submission" date="2021-06" db="EMBL/GenBank/DDBJ databases">
        <authorList>
            <person name="Hodson N. C."/>
            <person name="Mongue J. A."/>
            <person name="Jaron S. K."/>
        </authorList>
    </citation>
    <scope>NUCLEOTIDE SEQUENCE</scope>
</reference>
<protein>
    <submittedName>
        <fullName evidence="1">Uncharacterized protein</fullName>
    </submittedName>
</protein>
<dbReference type="AlphaFoldDB" id="A0A8J2M888"/>
<keyword evidence="2" id="KW-1185">Reference proteome</keyword>
<gene>
    <name evidence="1" type="ORF">AFUS01_LOCUS44299</name>
</gene>
<dbReference type="Proteomes" id="UP000708208">
    <property type="component" value="Unassembled WGS sequence"/>
</dbReference>
<accession>A0A8J2M888</accession>
<dbReference type="EMBL" id="CAJVCH010570407">
    <property type="protein sequence ID" value="CAG7834846.1"/>
    <property type="molecule type" value="Genomic_DNA"/>
</dbReference>
<feature type="non-terminal residue" evidence="1">
    <location>
        <position position="1"/>
    </location>
</feature>
<comment type="caution">
    <text evidence="1">The sequence shown here is derived from an EMBL/GenBank/DDBJ whole genome shotgun (WGS) entry which is preliminary data.</text>
</comment>
<name>A0A8J2M888_9HEXA</name>
<evidence type="ECO:0000313" key="1">
    <source>
        <dbReference type="EMBL" id="CAG7834846.1"/>
    </source>
</evidence>